<dbReference type="RefSeq" id="WP_130110536.1">
    <property type="nucleotide sequence ID" value="NZ_CP035806.1"/>
</dbReference>
<organism evidence="4 5">
    <name type="scientific">Leucobacter triazinivorans</name>
    <dbReference type="NCBI Taxonomy" id="1784719"/>
    <lineage>
        <taxon>Bacteria</taxon>
        <taxon>Bacillati</taxon>
        <taxon>Actinomycetota</taxon>
        <taxon>Actinomycetes</taxon>
        <taxon>Micrococcales</taxon>
        <taxon>Microbacteriaceae</taxon>
        <taxon>Leucobacter</taxon>
    </lineage>
</organism>
<protein>
    <submittedName>
        <fullName evidence="4">LytR family transcriptional regulator</fullName>
    </submittedName>
</protein>
<dbReference type="InterPro" id="IPR050922">
    <property type="entry name" value="LytR/CpsA/Psr_CW_biosynth"/>
</dbReference>
<dbReference type="Gene3D" id="3.40.630.190">
    <property type="entry name" value="LCP protein"/>
    <property type="match status" value="1"/>
</dbReference>
<feature type="transmembrane region" description="Helical" evidence="2">
    <location>
        <begin position="124"/>
        <end position="143"/>
    </location>
</feature>
<proteinExistence type="inferred from homology"/>
<gene>
    <name evidence="4" type="ORF">EVS81_11650</name>
</gene>
<keyword evidence="2" id="KW-1133">Transmembrane helix</keyword>
<evidence type="ECO:0000256" key="1">
    <source>
        <dbReference type="ARBA" id="ARBA00006068"/>
    </source>
</evidence>
<evidence type="ECO:0000259" key="3">
    <source>
        <dbReference type="Pfam" id="PF03816"/>
    </source>
</evidence>
<dbReference type="AlphaFoldDB" id="A0A4V0Z1S3"/>
<dbReference type="EMBL" id="CP035806">
    <property type="protein sequence ID" value="QBE49409.1"/>
    <property type="molecule type" value="Genomic_DNA"/>
</dbReference>
<dbReference type="Proteomes" id="UP000289260">
    <property type="component" value="Chromosome"/>
</dbReference>
<name>A0A4V0Z1S3_9MICO</name>
<sequence>MSLDLERPLRNPDTGSAPLMSKRARWLVVIGFLLPGSAQVLAGSRRLGRFGLAATLVLILGGVAALLGLLFARVATLSVFTNGFVLLALQILLIAYALLWLVLGFDTLRLTRLVRVQPGWRVPVAILSVLLTLVPSAGAAWAATTVGAGRSLLGDLFQGAPAVEPVDGRYNILLLGTDAGADREGLRPDSISLVSVDAETGQSVIIGLPRELVQMPFPEDSPMLDVHPNGFCVGPNAFGPYGGCLTGYLNGLHAELEQTAEIVEAEGLPEEFAHLYDGMYADAHSRGSSPGIEATKDAVTGATGLEVQFYVLVNMDAFSSLIDALGGVTIDVQERLPVGGQIDEYTGELVGVQQWIEPGEQQLDGFAAQWYARSRYGSANGDYDRMQRQRELQAAILAQMNPANVLTKFQDVAAVGGELVDTDIPQSMLGRFVDLATKAREHAPVNVELVPPAVDPEMPDYAAIHRLVADGVAAASPVEEE</sequence>
<keyword evidence="2" id="KW-0812">Transmembrane</keyword>
<dbReference type="NCBIfam" id="TIGR00350">
    <property type="entry name" value="lytR_cpsA_psr"/>
    <property type="match status" value="1"/>
</dbReference>
<feature type="transmembrane region" description="Helical" evidence="2">
    <location>
        <begin position="50"/>
        <end position="72"/>
    </location>
</feature>
<evidence type="ECO:0000313" key="4">
    <source>
        <dbReference type="EMBL" id="QBE49409.1"/>
    </source>
</evidence>
<keyword evidence="2" id="KW-0472">Membrane</keyword>
<dbReference type="PANTHER" id="PTHR33392:SF6">
    <property type="entry name" value="POLYISOPRENYL-TEICHOIC ACID--PEPTIDOGLYCAN TEICHOIC ACID TRANSFERASE TAGU"/>
    <property type="match status" value="1"/>
</dbReference>
<dbReference type="Pfam" id="PF03816">
    <property type="entry name" value="LytR_cpsA_psr"/>
    <property type="match status" value="1"/>
</dbReference>
<feature type="domain" description="Cell envelope-related transcriptional attenuator" evidence="3">
    <location>
        <begin position="284"/>
        <end position="400"/>
    </location>
</feature>
<reference evidence="4 5" key="1">
    <citation type="submission" date="2019-02" db="EMBL/GenBank/DDBJ databases">
        <authorList>
            <person name="Sun L."/>
            <person name="Pan D."/>
            <person name="Wu X."/>
        </authorList>
    </citation>
    <scope>NUCLEOTIDE SEQUENCE [LARGE SCALE GENOMIC DNA]</scope>
    <source>
        <strain evidence="4 5">JW-1</strain>
    </source>
</reference>
<feature type="transmembrane region" description="Helical" evidence="2">
    <location>
        <begin position="84"/>
        <end position="103"/>
    </location>
</feature>
<accession>A0A4V0Z1S3</accession>
<evidence type="ECO:0000313" key="5">
    <source>
        <dbReference type="Proteomes" id="UP000289260"/>
    </source>
</evidence>
<dbReference type="OrthoDB" id="3573673at2"/>
<dbReference type="KEGG" id="ltr:EVS81_11650"/>
<dbReference type="InterPro" id="IPR004474">
    <property type="entry name" value="LytR_CpsA_psr"/>
</dbReference>
<comment type="similarity">
    <text evidence="1">Belongs to the LytR/CpsA/Psr (LCP) family.</text>
</comment>
<keyword evidence="5" id="KW-1185">Reference proteome</keyword>
<evidence type="ECO:0000256" key="2">
    <source>
        <dbReference type="SAM" id="Phobius"/>
    </source>
</evidence>
<dbReference type="PANTHER" id="PTHR33392">
    <property type="entry name" value="POLYISOPRENYL-TEICHOIC ACID--PEPTIDOGLYCAN TEICHOIC ACID TRANSFERASE TAGU"/>
    <property type="match status" value="1"/>
</dbReference>
<feature type="transmembrane region" description="Helical" evidence="2">
    <location>
        <begin position="24"/>
        <end position="43"/>
    </location>
</feature>